<proteinExistence type="predicted"/>
<evidence type="ECO:0000313" key="2">
    <source>
        <dbReference type="Proteomes" id="UP000186102"/>
    </source>
</evidence>
<sequence>MIDHEVKHGGKKSNRSIVDIFIIRGCSPRVIDEQQVAKNEKIVIKSFPM</sequence>
<dbReference type="Proteomes" id="UP000186102">
    <property type="component" value="Unassembled WGS sequence"/>
</dbReference>
<dbReference type="STRING" id="1888891.DSOL_3700"/>
<name>A0A1Q8QNW9_9FIRM</name>
<comment type="caution">
    <text evidence="1">The sequence shown here is derived from an EMBL/GenBank/DDBJ whole genome shotgun (WGS) entry which is preliminary data.</text>
</comment>
<protein>
    <submittedName>
        <fullName evidence="1">Uncharacterized protein</fullName>
    </submittedName>
</protein>
<gene>
    <name evidence="1" type="ORF">DSOL_3700</name>
</gene>
<evidence type="ECO:0000313" key="1">
    <source>
        <dbReference type="EMBL" id="OLN29039.1"/>
    </source>
</evidence>
<dbReference type="EMBL" id="MLBF01000036">
    <property type="protein sequence ID" value="OLN29039.1"/>
    <property type="molecule type" value="Genomic_DNA"/>
</dbReference>
<reference evidence="1 2" key="1">
    <citation type="submission" date="2016-09" db="EMBL/GenBank/DDBJ databases">
        <title>Complete genome of Desulfosporosinus sp. OL.</title>
        <authorList>
            <person name="Mardanov A."/>
            <person name="Beletsky A."/>
            <person name="Panova A."/>
            <person name="Karnachuk O."/>
            <person name="Ravin N."/>
        </authorList>
    </citation>
    <scope>NUCLEOTIDE SEQUENCE [LARGE SCALE GENOMIC DNA]</scope>
    <source>
        <strain evidence="1 2">OL</strain>
    </source>
</reference>
<dbReference type="AlphaFoldDB" id="A0A1Q8QNW9"/>
<accession>A0A1Q8QNW9</accession>
<organism evidence="1 2">
    <name type="scientific">Desulfosporosinus metallidurans</name>
    <dbReference type="NCBI Taxonomy" id="1888891"/>
    <lineage>
        <taxon>Bacteria</taxon>
        <taxon>Bacillati</taxon>
        <taxon>Bacillota</taxon>
        <taxon>Clostridia</taxon>
        <taxon>Eubacteriales</taxon>
        <taxon>Desulfitobacteriaceae</taxon>
        <taxon>Desulfosporosinus</taxon>
    </lineage>
</organism>
<keyword evidence="2" id="KW-1185">Reference proteome</keyword>